<dbReference type="InterPro" id="IPR050109">
    <property type="entry name" value="HTH-type_TetR-like_transc_reg"/>
</dbReference>
<dbReference type="OrthoDB" id="4569533at2"/>
<accession>A0A1Z4EW67</accession>
<evidence type="ECO:0000256" key="5">
    <source>
        <dbReference type="SAM" id="MobiDB-lite"/>
    </source>
</evidence>
<dbReference type="InterPro" id="IPR009057">
    <property type="entry name" value="Homeodomain-like_sf"/>
</dbReference>
<evidence type="ECO:0000259" key="6">
    <source>
        <dbReference type="PROSITE" id="PS50977"/>
    </source>
</evidence>
<proteinExistence type="predicted"/>
<dbReference type="RefSeq" id="WP_096500658.1">
    <property type="nucleotide sequence ID" value="NZ_AP018165.1"/>
</dbReference>
<dbReference type="KEGG" id="mste:MSTE_01875"/>
<dbReference type="GO" id="GO:0003700">
    <property type="term" value="F:DNA-binding transcription factor activity"/>
    <property type="evidence" value="ECO:0007669"/>
    <property type="project" value="TreeGrafter"/>
</dbReference>
<evidence type="ECO:0000256" key="2">
    <source>
        <dbReference type="ARBA" id="ARBA00023125"/>
    </source>
</evidence>
<feature type="region of interest" description="Disordered" evidence="5">
    <location>
        <begin position="189"/>
        <end position="214"/>
    </location>
</feature>
<reference evidence="7 8" key="2">
    <citation type="journal article" date="2017" name="Int. J. Syst. Evol. Microbiol.">
        <title>Mycobacterium stephanolepidis sp. nov., a rapidly growing species related to Mycobacterium chelonae, isolated from marine teleost fish, Stephanolepis cirrhifer.</title>
        <authorList>
            <person name="Fukano H."/>
            <person name="Wada S."/>
            <person name="Kurata O."/>
            <person name="Katayama K."/>
            <person name="Fujiwara N."/>
            <person name="Hoshino Y."/>
        </authorList>
    </citation>
    <scope>NUCLEOTIDE SEQUENCE [LARGE SCALE GENOMIC DNA]</scope>
    <source>
        <strain evidence="7 8">NJB0901</strain>
    </source>
</reference>
<keyword evidence="1" id="KW-0805">Transcription regulation</keyword>
<dbReference type="PRINTS" id="PR00455">
    <property type="entry name" value="HTHTETR"/>
</dbReference>
<keyword evidence="8" id="KW-1185">Reference proteome</keyword>
<gene>
    <name evidence="7" type="ORF">MSTE_01875</name>
</gene>
<name>A0A1Z4EW67_9MYCO</name>
<evidence type="ECO:0000256" key="1">
    <source>
        <dbReference type="ARBA" id="ARBA00023015"/>
    </source>
</evidence>
<dbReference type="Proteomes" id="UP000217954">
    <property type="component" value="Chromosome"/>
</dbReference>
<dbReference type="Pfam" id="PF00440">
    <property type="entry name" value="TetR_N"/>
    <property type="match status" value="1"/>
</dbReference>
<keyword evidence="2 4" id="KW-0238">DNA-binding</keyword>
<dbReference type="PANTHER" id="PTHR30055:SF234">
    <property type="entry name" value="HTH-TYPE TRANSCRIPTIONAL REGULATOR BETI"/>
    <property type="match status" value="1"/>
</dbReference>
<feature type="domain" description="HTH tetR-type" evidence="6">
    <location>
        <begin position="15"/>
        <end position="75"/>
    </location>
</feature>
<dbReference type="Gene3D" id="1.10.357.10">
    <property type="entry name" value="Tetracycline Repressor, domain 2"/>
    <property type="match status" value="1"/>
</dbReference>
<keyword evidence="3" id="KW-0804">Transcription</keyword>
<feature type="compositionally biased region" description="Polar residues" evidence="5">
    <location>
        <begin position="198"/>
        <end position="207"/>
    </location>
</feature>
<dbReference type="GO" id="GO:0000976">
    <property type="term" value="F:transcription cis-regulatory region binding"/>
    <property type="evidence" value="ECO:0007669"/>
    <property type="project" value="TreeGrafter"/>
</dbReference>
<dbReference type="SUPFAM" id="SSF46689">
    <property type="entry name" value="Homeodomain-like"/>
    <property type="match status" value="1"/>
</dbReference>
<reference evidence="8" key="1">
    <citation type="journal article" date="2017" name="Genome Announc.">
        <title>Complete Genome Sequence of Mycobacterium stephanolepidis.</title>
        <authorList>
            <person name="Fukano H."/>
            <person name="Yoshida M."/>
            <person name="Katayama Y."/>
            <person name="Omatsu T."/>
            <person name="Mizutani T."/>
            <person name="Kurata O."/>
            <person name="Wada S."/>
            <person name="Hoshino Y."/>
        </authorList>
    </citation>
    <scope>NUCLEOTIDE SEQUENCE [LARGE SCALE GENOMIC DNA]</scope>
    <source>
        <strain evidence="8">NJB0901</strain>
    </source>
</reference>
<dbReference type="PROSITE" id="PS50977">
    <property type="entry name" value="HTH_TETR_2"/>
    <property type="match status" value="1"/>
</dbReference>
<dbReference type="AlphaFoldDB" id="A0A1Z4EW67"/>
<organism evidence="7 8">
    <name type="scientific">[Mycobacterium] stephanolepidis</name>
    <dbReference type="NCBI Taxonomy" id="1520670"/>
    <lineage>
        <taxon>Bacteria</taxon>
        <taxon>Bacillati</taxon>
        <taxon>Actinomycetota</taxon>
        <taxon>Actinomycetes</taxon>
        <taxon>Mycobacteriales</taxon>
        <taxon>Mycobacteriaceae</taxon>
        <taxon>Mycobacteroides</taxon>
    </lineage>
</organism>
<dbReference type="InterPro" id="IPR001647">
    <property type="entry name" value="HTH_TetR"/>
</dbReference>
<protein>
    <submittedName>
        <fullName evidence="7">Putative transcriptional regulator, TetR family protein</fullName>
    </submittedName>
</protein>
<feature type="DNA-binding region" description="H-T-H motif" evidence="4">
    <location>
        <begin position="38"/>
        <end position="57"/>
    </location>
</feature>
<evidence type="ECO:0000256" key="3">
    <source>
        <dbReference type="ARBA" id="ARBA00023163"/>
    </source>
</evidence>
<evidence type="ECO:0000313" key="8">
    <source>
        <dbReference type="Proteomes" id="UP000217954"/>
    </source>
</evidence>
<dbReference type="EMBL" id="AP018165">
    <property type="protein sequence ID" value="BAX97191.1"/>
    <property type="molecule type" value="Genomic_DNA"/>
</dbReference>
<dbReference type="PANTHER" id="PTHR30055">
    <property type="entry name" value="HTH-TYPE TRANSCRIPTIONAL REGULATOR RUTR"/>
    <property type="match status" value="1"/>
</dbReference>
<evidence type="ECO:0000256" key="4">
    <source>
        <dbReference type="PROSITE-ProRule" id="PRU00335"/>
    </source>
</evidence>
<evidence type="ECO:0000313" key="7">
    <source>
        <dbReference type="EMBL" id="BAX97191.1"/>
    </source>
</evidence>
<sequence length="214" mass="22725">MSRRSDWLHPGDRHAAAADRIVSVAARQIARHGLDRLNLDAVAREAGCSRATLYRHIGGKAAIVDAVLARNIANVTADIQRAVESADAQRRAVTAITASLTAIRNDPIVSAMVATMSPASLGSYLSPTSEIPRSASMFTGLADDTAAQWISRVVMAFLFWPATDAALEAEMIERFVYPVLKDATASRVSASATSESTISPARTATLDSSEDDSP</sequence>